<evidence type="ECO:0000313" key="2">
    <source>
        <dbReference type="EMBL" id="QLQ78706.1"/>
    </source>
</evidence>
<dbReference type="GO" id="GO:0005634">
    <property type="term" value="C:nucleus"/>
    <property type="evidence" value="ECO:0007669"/>
    <property type="project" value="TreeGrafter"/>
</dbReference>
<dbReference type="AlphaFoldDB" id="A0A7H9HN66"/>
<reference evidence="2 3" key="1">
    <citation type="submission" date="2020-06" db="EMBL/GenBank/DDBJ databases">
        <title>The yeast mating-type switching endonuclease HO is a domesticated member of an unorthodox homing genetic element family.</title>
        <authorList>
            <person name="Coughlan A.Y."/>
            <person name="Lombardi L."/>
            <person name="Braun-Galleani S."/>
            <person name="Martos A.R."/>
            <person name="Galeote V."/>
            <person name="Bigey F."/>
            <person name="Dequin S."/>
            <person name="Byrne K.P."/>
            <person name="Wolfe K.H."/>
        </authorList>
    </citation>
    <scope>NUCLEOTIDE SEQUENCE [LARGE SCALE GENOMIC DNA]</scope>
    <source>
        <strain evidence="2 3">CBS2947</strain>
    </source>
</reference>
<dbReference type="InterPro" id="IPR040151">
    <property type="entry name" value="Gfd2/YDR514C-like"/>
</dbReference>
<dbReference type="PANTHER" id="PTHR28083:SF1">
    <property type="entry name" value="GOOD FOR FULL DBP5 ACTIVITY PROTEIN 2"/>
    <property type="match status" value="1"/>
</dbReference>
<dbReference type="PANTHER" id="PTHR28083">
    <property type="entry name" value="GOOD FOR FULL DBP5 ACTIVITY PROTEIN 2"/>
    <property type="match status" value="1"/>
</dbReference>
<feature type="domain" description="Gfd2/YDR514C-like C-terminal" evidence="1">
    <location>
        <begin position="237"/>
        <end position="433"/>
    </location>
</feature>
<sequence length="526" mass="60688">MKRAGLVRMFTEGSTKLPNGETGFSTVPVRTHSGISSRVRGLPYRLKSGIGMYKSACSSVSNKSGKNKTWMDEFEHFGGLRKMRWPGLAESHSCFRDAIEKYLMDVEVMYRELNTVSTRSLNEKLDAVKEQWIAEHGLLPEVSKGKEKNREKVRKQGRVKKSDGKQLEVATEVQLTEEAHRQLLEQEQEKKMRKKYDQTVRQVKENHCPTVYANPGTSNFGYLTNSIRLMSNKKTICFSLDVEAYEFDNDIVTEIGIAIYDPRENINPLVPLTRNYHLIISEALHLRNRKWVCDFKDCFLLGESFVLSLHECVEFVQSLVNYYMIPQTAEDKSWSRAFVGHNFQGDLRWLRKLGVKIPTDEGLDYTLQKANLNPQTEKEEPIFILDTEKLYRLCYGSKGSNLGRLLRLFRIPHAFLHNAGNDAHYTLNLLMHMCDVNFRKQYGMDNLEDMSRKINQWIDREKEEPKVLPMSYAVSVVDATRKRSTISKNDNTTRRKQAKDLVPQTEFGGSRYFDSAREAFSSTLAL</sequence>
<dbReference type="EMBL" id="CP059268">
    <property type="protein sequence ID" value="QLQ78706.1"/>
    <property type="molecule type" value="Genomic_DNA"/>
</dbReference>
<dbReference type="Gene3D" id="3.30.420.10">
    <property type="entry name" value="Ribonuclease H-like superfamily/Ribonuclease H"/>
    <property type="match status" value="1"/>
</dbReference>
<dbReference type="OrthoDB" id="5953249at2759"/>
<dbReference type="InterPro" id="IPR012337">
    <property type="entry name" value="RNaseH-like_sf"/>
</dbReference>
<dbReference type="Proteomes" id="UP000510647">
    <property type="component" value="Chromosome 2"/>
</dbReference>
<proteinExistence type="predicted"/>
<dbReference type="InterPro" id="IPR036397">
    <property type="entry name" value="RNaseH_sf"/>
</dbReference>
<keyword evidence="3" id="KW-1185">Reference proteome</keyword>
<dbReference type="Pfam" id="PF21762">
    <property type="entry name" value="DEDDh_C"/>
    <property type="match status" value="1"/>
</dbReference>
<evidence type="ECO:0000313" key="3">
    <source>
        <dbReference type="Proteomes" id="UP000510647"/>
    </source>
</evidence>
<evidence type="ECO:0000259" key="1">
    <source>
        <dbReference type="Pfam" id="PF21762"/>
    </source>
</evidence>
<dbReference type="GO" id="GO:0003676">
    <property type="term" value="F:nucleic acid binding"/>
    <property type="evidence" value="ECO:0007669"/>
    <property type="project" value="InterPro"/>
</dbReference>
<protein>
    <recommendedName>
        <fullName evidence="1">Gfd2/YDR514C-like C-terminal domain-containing protein</fullName>
    </recommendedName>
</protein>
<organism evidence="2 3">
    <name type="scientific">Torulaspora globosa</name>
    <dbReference type="NCBI Taxonomy" id="48254"/>
    <lineage>
        <taxon>Eukaryota</taxon>
        <taxon>Fungi</taxon>
        <taxon>Dikarya</taxon>
        <taxon>Ascomycota</taxon>
        <taxon>Saccharomycotina</taxon>
        <taxon>Saccharomycetes</taxon>
        <taxon>Saccharomycetales</taxon>
        <taxon>Saccharomycetaceae</taxon>
        <taxon>Torulaspora</taxon>
    </lineage>
</organism>
<gene>
    <name evidence="2" type="ORF">HG537_0B00550</name>
</gene>
<accession>A0A7H9HN66</accession>
<dbReference type="SUPFAM" id="SSF53098">
    <property type="entry name" value="Ribonuclease H-like"/>
    <property type="match status" value="1"/>
</dbReference>
<name>A0A7H9HN66_9SACH</name>
<dbReference type="InterPro" id="IPR048519">
    <property type="entry name" value="Gfd2/YDR514C-like_C"/>
</dbReference>